<sequence>MKPVYAILVAALLLVAPTGALALPVVPEPTKTMPVFPTKPTITVPKPTVTIPEPTRIITVPRPTRTITIPKPKPTRTVTVPEPTRTVTVPRPTITIPRPTITIIKPTITITRPTVTTIRPTITITRPEPIRGNYTVILHYAFRHGGYRYAGYSEDDRTVTFTFAIFGRFYPMVIQHGAVTAVINEPPRKVVVKIVEGKRAVEVPAVLGFVVGNKYHYYFGGPLFLYMHRERFLYRYLMPS</sequence>
<gene>
    <name evidence="1" type="ORF">P8X34_10535</name>
</gene>
<evidence type="ECO:0000313" key="1">
    <source>
        <dbReference type="EMBL" id="MFA4805161.1"/>
    </source>
</evidence>
<evidence type="ECO:0000313" key="2">
    <source>
        <dbReference type="Proteomes" id="UP001571980"/>
    </source>
</evidence>
<accession>A0ABV4T615</accession>
<reference evidence="1 2" key="1">
    <citation type="submission" date="2023-03" db="EMBL/GenBank/DDBJ databases">
        <title>Speciation in Pyrococcus: adaptation to high temperature as a mechanism.</title>
        <authorList>
            <person name="Gu J."/>
        </authorList>
    </citation>
    <scope>NUCLEOTIDE SEQUENCE [LARGE SCALE GENOMIC DNA]</scope>
    <source>
        <strain evidence="1 2">LMOA34</strain>
    </source>
</reference>
<protein>
    <submittedName>
        <fullName evidence="1">Uncharacterized protein</fullName>
    </submittedName>
</protein>
<name>A0ABV4T615_9EURY</name>
<organism evidence="1 2">
    <name type="scientific">Pyrococcus kukulkanii</name>
    <dbReference type="NCBI Taxonomy" id="1609559"/>
    <lineage>
        <taxon>Archaea</taxon>
        <taxon>Methanobacteriati</taxon>
        <taxon>Methanobacteriota</taxon>
        <taxon>Thermococci</taxon>
        <taxon>Thermococcales</taxon>
        <taxon>Thermococcaceae</taxon>
        <taxon>Pyrococcus</taxon>
    </lineage>
</organism>
<keyword evidence="2" id="KW-1185">Reference proteome</keyword>
<comment type="caution">
    <text evidence="1">The sequence shown here is derived from an EMBL/GenBank/DDBJ whole genome shotgun (WGS) entry which is preliminary data.</text>
</comment>
<proteinExistence type="predicted"/>
<dbReference type="EMBL" id="JARRIG010000007">
    <property type="protein sequence ID" value="MFA4805161.1"/>
    <property type="molecule type" value="Genomic_DNA"/>
</dbReference>
<dbReference type="RefSeq" id="WP_372824548.1">
    <property type="nucleotide sequence ID" value="NZ_JARRIG010000007.1"/>
</dbReference>
<dbReference type="Proteomes" id="UP001571980">
    <property type="component" value="Unassembled WGS sequence"/>
</dbReference>